<dbReference type="EMBL" id="JARBHA010000018">
    <property type="protein sequence ID" value="KAJ9675046.1"/>
    <property type="molecule type" value="Genomic_DNA"/>
</dbReference>
<dbReference type="PANTHER" id="PTHR37614:SF2">
    <property type="entry name" value="OS02G0121400 PROTEIN"/>
    <property type="match status" value="1"/>
</dbReference>
<evidence type="ECO:0000313" key="2">
    <source>
        <dbReference type="Proteomes" id="UP001168098"/>
    </source>
</evidence>
<name>A0AA38YR08_VITRO</name>
<proteinExistence type="predicted"/>
<dbReference type="PANTHER" id="PTHR37614">
    <property type="entry name" value="OS02G0121400 PROTEIN"/>
    <property type="match status" value="1"/>
</dbReference>
<evidence type="ECO:0000313" key="1">
    <source>
        <dbReference type="EMBL" id="KAJ9675046.1"/>
    </source>
</evidence>
<sequence>MKRKNHNCFVDDDEFEVAHVLKKEDLLKMVGSLTHQRELLKSEIQNVKLLCNTLKALNPELKTRKQHLSLDMTIVKARVESAEQVYLQQPLPLLRHSGQTSALVPFTVGSDVVYPILGPDLSPSLDLNVNIALNFDTTQLKRIAIAQDRKKRLQIYKVKKPKDGPSPSILSFG</sequence>
<dbReference type="Proteomes" id="UP001168098">
    <property type="component" value="Unassembled WGS sequence"/>
</dbReference>
<organism evidence="1 2">
    <name type="scientific">Vitis rotundifolia</name>
    <name type="common">Muscadine grape</name>
    <dbReference type="NCBI Taxonomy" id="103349"/>
    <lineage>
        <taxon>Eukaryota</taxon>
        <taxon>Viridiplantae</taxon>
        <taxon>Streptophyta</taxon>
        <taxon>Embryophyta</taxon>
        <taxon>Tracheophyta</taxon>
        <taxon>Spermatophyta</taxon>
        <taxon>Magnoliopsida</taxon>
        <taxon>eudicotyledons</taxon>
        <taxon>Gunneridae</taxon>
        <taxon>Pentapetalae</taxon>
        <taxon>rosids</taxon>
        <taxon>Vitales</taxon>
        <taxon>Vitaceae</taxon>
        <taxon>Viteae</taxon>
        <taxon>Vitis</taxon>
    </lineage>
</organism>
<gene>
    <name evidence="1" type="ORF">PVL29_024127</name>
</gene>
<protein>
    <submittedName>
        <fullName evidence="1">Uncharacterized protein</fullName>
    </submittedName>
</protein>
<dbReference type="AlphaFoldDB" id="A0AA38YR08"/>
<reference evidence="1 2" key="1">
    <citation type="journal article" date="2023" name="BMC Biotechnol.">
        <title>Vitis rotundifolia cv Carlos genome sequencing.</title>
        <authorList>
            <person name="Huff M."/>
            <person name="Hulse-Kemp A."/>
            <person name="Scheffler B."/>
            <person name="Youngblood R."/>
            <person name="Simpson S."/>
            <person name="Babiker E."/>
            <person name="Staton M."/>
        </authorList>
    </citation>
    <scope>NUCLEOTIDE SEQUENCE [LARGE SCALE GENOMIC DNA]</scope>
    <source>
        <tissue evidence="1">Leaf</tissue>
    </source>
</reference>
<keyword evidence="2" id="KW-1185">Reference proteome</keyword>
<accession>A0AA38YR08</accession>
<comment type="caution">
    <text evidence="1">The sequence shown here is derived from an EMBL/GenBank/DDBJ whole genome shotgun (WGS) entry which is preliminary data.</text>
</comment>